<dbReference type="AlphaFoldDB" id="A0A918UPU8"/>
<dbReference type="Gene3D" id="1.10.1040.10">
    <property type="entry name" value="N-(1-d-carboxylethyl)-l-norvaline Dehydrogenase, domain 2"/>
    <property type="match status" value="1"/>
</dbReference>
<comment type="caution">
    <text evidence="2">The sequence shown here is derived from an EMBL/GenBank/DDBJ whole genome shotgun (WGS) entry which is preliminary data.</text>
</comment>
<reference evidence="2" key="1">
    <citation type="journal article" date="2014" name="Int. J. Syst. Evol. Microbiol.">
        <title>Complete genome sequence of Corynebacterium casei LMG S-19264T (=DSM 44701T), isolated from a smear-ripened cheese.</title>
        <authorList>
            <consortium name="US DOE Joint Genome Institute (JGI-PGF)"/>
            <person name="Walter F."/>
            <person name="Albersmeier A."/>
            <person name="Kalinowski J."/>
            <person name="Ruckert C."/>
        </authorList>
    </citation>
    <scope>NUCLEOTIDE SEQUENCE</scope>
    <source>
        <strain evidence="2">JCM 4988</strain>
    </source>
</reference>
<feature type="domain" description="NADPH-dependent reductive aminase-like C-terminal" evidence="1">
    <location>
        <begin position="36"/>
        <end position="100"/>
    </location>
</feature>
<organism evidence="2 3">
    <name type="scientific">Streptomyces inusitatus</name>
    <dbReference type="NCBI Taxonomy" id="68221"/>
    <lineage>
        <taxon>Bacteria</taxon>
        <taxon>Bacillati</taxon>
        <taxon>Actinomycetota</taxon>
        <taxon>Actinomycetes</taxon>
        <taxon>Kitasatosporales</taxon>
        <taxon>Streptomycetaceae</taxon>
        <taxon>Streptomyces</taxon>
    </lineage>
</organism>
<sequence length="115" mass="11662">MAMATEAWAAGHGARFLAGAVKNVPSAVGEPDTLLYCSGDYTDAASSVNLFLAGAAHDDEFRKETGVETDWLAPLNDLVRRAVDAGHGEHSIAALTEVLKGAGPGGALTPGTPGS</sequence>
<protein>
    <recommendedName>
        <fullName evidence="1">NADPH-dependent reductive aminase-like C-terminal domain-containing protein</fullName>
    </recommendedName>
</protein>
<keyword evidence="3" id="KW-1185">Reference proteome</keyword>
<evidence type="ECO:0000313" key="2">
    <source>
        <dbReference type="EMBL" id="GGZ25143.1"/>
    </source>
</evidence>
<dbReference type="Pfam" id="PF21761">
    <property type="entry name" value="RedAm-like_C"/>
    <property type="match status" value="1"/>
</dbReference>
<reference evidence="2" key="2">
    <citation type="submission" date="2020-09" db="EMBL/GenBank/DDBJ databases">
        <authorList>
            <person name="Sun Q."/>
            <person name="Ohkuma M."/>
        </authorList>
    </citation>
    <scope>NUCLEOTIDE SEQUENCE</scope>
    <source>
        <strain evidence="2">JCM 4988</strain>
    </source>
</reference>
<evidence type="ECO:0000259" key="1">
    <source>
        <dbReference type="Pfam" id="PF21761"/>
    </source>
</evidence>
<dbReference type="Proteomes" id="UP000630936">
    <property type="component" value="Unassembled WGS sequence"/>
</dbReference>
<gene>
    <name evidence="2" type="ORF">GCM10010387_18280</name>
</gene>
<dbReference type="EMBL" id="BMWG01000003">
    <property type="protein sequence ID" value="GGZ25143.1"/>
    <property type="molecule type" value="Genomic_DNA"/>
</dbReference>
<name>A0A918UPU8_9ACTN</name>
<evidence type="ECO:0000313" key="3">
    <source>
        <dbReference type="Proteomes" id="UP000630936"/>
    </source>
</evidence>
<dbReference type="RefSeq" id="WP_308433211.1">
    <property type="nucleotide sequence ID" value="NZ_BMWG01000003.1"/>
</dbReference>
<dbReference type="InterPro" id="IPR048666">
    <property type="entry name" value="RedAm-like_C"/>
</dbReference>
<dbReference type="InterPro" id="IPR013328">
    <property type="entry name" value="6PGD_dom2"/>
</dbReference>
<accession>A0A918UPU8</accession>
<proteinExistence type="predicted"/>